<dbReference type="Pfam" id="PF00072">
    <property type="entry name" value="Response_reg"/>
    <property type="match status" value="1"/>
</dbReference>
<dbReference type="SMART" id="SM00448">
    <property type="entry name" value="REC"/>
    <property type="match status" value="1"/>
</dbReference>
<feature type="domain" description="Response regulatory" evidence="3">
    <location>
        <begin position="12"/>
        <end position="127"/>
    </location>
</feature>
<dbReference type="RefSeq" id="WP_275681016.1">
    <property type="nucleotide sequence ID" value="NZ_JAJLJH010000001.1"/>
</dbReference>
<dbReference type="InterPro" id="IPR050595">
    <property type="entry name" value="Bact_response_regulator"/>
</dbReference>
<dbReference type="Proteomes" id="UP001139353">
    <property type="component" value="Unassembled WGS sequence"/>
</dbReference>
<evidence type="ECO:0000256" key="1">
    <source>
        <dbReference type="ARBA" id="ARBA00022553"/>
    </source>
</evidence>
<sequence>MPLIAAMPTRCRVLVVDDNHDSADSLVDLLRAKGHVAFAAYDGQEAVEVCADWHPDLAILDVQMPRLDGCSAARLMRDGSEPPQLIASLTGMSADEEPLRSGSDVFDVKLSKPPRLQEIDDLLDRTQCDR</sequence>
<dbReference type="InterPro" id="IPR011006">
    <property type="entry name" value="CheY-like_superfamily"/>
</dbReference>
<comment type="caution">
    <text evidence="4">The sequence shown here is derived from an EMBL/GenBank/DDBJ whole genome shotgun (WGS) entry which is preliminary data.</text>
</comment>
<keyword evidence="5" id="KW-1185">Reference proteome</keyword>
<dbReference type="Gene3D" id="3.40.50.2300">
    <property type="match status" value="1"/>
</dbReference>
<dbReference type="AlphaFoldDB" id="A0A9X1YFA9"/>
<dbReference type="InterPro" id="IPR001789">
    <property type="entry name" value="Sig_transdc_resp-reg_receiver"/>
</dbReference>
<keyword evidence="1 2" id="KW-0597">Phosphoprotein</keyword>
<protein>
    <submittedName>
        <fullName evidence="4">Response regulator</fullName>
    </submittedName>
</protein>
<feature type="modified residue" description="4-aspartylphosphate" evidence="2">
    <location>
        <position position="61"/>
    </location>
</feature>
<evidence type="ECO:0000259" key="3">
    <source>
        <dbReference type="PROSITE" id="PS50110"/>
    </source>
</evidence>
<evidence type="ECO:0000313" key="5">
    <source>
        <dbReference type="Proteomes" id="UP001139353"/>
    </source>
</evidence>
<dbReference type="GO" id="GO:0000160">
    <property type="term" value="P:phosphorelay signal transduction system"/>
    <property type="evidence" value="ECO:0007669"/>
    <property type="project" value="InterPro"/>
</dbReference>
<dbReference type="PROSITE" id="PS50110">
    <property type="entry name" value="RESPONSE_REGULATORY"/>
    <property type="match status" value="1"/>
</dbReference>
<evidence type="ECO:0000256" key="2">
    <source>
        <dbReference type="PROSITE-ProRule" id="PRU00169"/>
    </source>
</evidence>
<dbReference type="EMBL" id="JAJLJH010000001">
    <property type="protein sequence ID" value="MCK9684998.1"/>
    <property type="molecule type" value="Genomic_DNA"/>
</dbReference>
<organism evidence="4 5">
    <name type="scientific">Scleromatobacter humisilvae</name>
    <dbReference type="NCBI Taxonomy" id="2897159"/>
    <lineage>
        <taxon>Bacteria</taxon>
        <taxon>Pseudomonadati</taxon>
        <taxon>Pseudomonadota</taxon>
        <taxon>Betaproteobacteria</taxon>
        <taxon>Burkholderiales</taxon>
        <taxon>Sphaerotilaceae</taxon>
        <taxon>Scleromatobacter</taxon>
    </lineage>
</organism>
<name>A0A9X1YFA9_9BURK</name>
<dbReference type="PANTHER" id="PTHR44591">
    <property type="entry name" value="STRESS RESPONSE REGULATOR PROTEIN 1"/>
    <property type="match status" value="1"/>
</dbReference>
<evidence type="ECO:0000313" key="4">
    <source>
        <dbReference type="EMBL" id="MCK9684998.1"/>
    </source>
</evidence>
<proteinExistence type="predicted"/>
<dbReference type="SUPFAM" id="SSF52172">
    <property type="entry name" value="CheY-like"/>
    <property type="match status" value="1"/>
</dbReference>
<reference evidence="4" key="1">
    <citation type="submission" date="2021-11" db="EMBL/GenBank/DDBJ databases">
        <title>BS-T2-15 a new species belonging to the Comamonadaceae family isolated from the soil of a French oak forest.</title>
        <authorList>
            <person name="Mieszkin S."/>
            <person name="Alain K."/>
        </authorList>
    </citation>
    <scope>NUCLEOTIDE SEQUENCE</scope>
    <source>
        <strain evidence="4">BS-T2-15</strain>
    </source>
</reference>
<dbReference type="PANTHER" id="PTHR44591:SF3">
    <property type="entry name" value="RESPONSE REGULATORY DOMAIN-CONTAINING PROTEIN"/>
    <property type="match status" value="1"/>
</dbReference>
<gene>
    <name evidence="4" type="ORF">LPC04_04670</name>
</gene>
<accession>A0A9X1YFA9</accession>